<dbReference type="SUPFAM" id="SSF55874">
    <property type="entry name" value="ATPase domain of HSP90 chaperone/DNA topoisomerase II/histidine kinase"/>
    <property type="match status" value="1"/>
</dbReference>
<organism evidence="6 7">
    <name type="scientific">Ricinus communis</name>
    <name type="common">Castor bean</name>
    <dbReference type="NCBI Taxonomy" id="3988"/>
    <lineage>
        <taxon>Eukaryota</taxon>
        <taxon>Viridiplantae</taxon>
        <taxon>Streptophyta</taxon>
        <taxon>Embryophyta</taxon>
        <taxon>Tracheophyta</taxon>
        <taxon>Spermatophyta</taxon>
        <taxon>Magnoliopsida</taxon>
        <taxon>eudicotyledons</taxon>
        <taxon>Gunneridae</taxon>
        <taxon>Pentapetalae</taxon>
        <taxon>rosids</taxon>
        <taxon>fabids</taxon>
        <taxon>Malpighiales</taxon>
        <taxon>Euphorbiaceae</taxon>
        <taxon>Acalyphoideae</taxon>
        <taxon>Acalypheae</taxon>
        <taxon>Ricinus</taxon>
    </lineage>
</organism>
<evidence type="ECO:0000256" key="3">
    <source>
        <dbReference type="ARBA" id="ARBA00022679"/>
    </source>
</evidence>
<dbReference type="InParanoid" id="B9TQH9"/>
<proteinExistence type="predicted"/>
<reference evidence="7" key="1">
    <citation type="journal article" date="2010" name="Nat. Biotechnol.">
        <title>Draft genome sequence of the oilseed species Ricinus communis.</title>
        <authorList>
            <person name="Chan A.P."/>
            <person name="Crabtree J."/>
            <person name="Zhao Q."/>
            <person name="Lorenzi H."/>
            <person name="Orvis J."/>
            <person name="Puiu D."/>
            <person name="Melake-Berhan A."/>
            <person name="Jones K.M."/>
            <person name="Redman J."/>
            <person name="Chen G."/>
            <person name="Cahoon E.B."/>
            <person name="Gedil M."/>
            <person name="Stanke M."/>
            <person name="Haas B.J."/>
            <person name="Wortman J.R."/>
            <person name="Fraser-Liggett C.M."/>
            <person name="Ravel J."/>
            <person name="Rabinowicz P.D."/>
        </authorList>
    </citation>
    <scope>NUCLEOTIDE SEQUENCE [LARGE SCALE GENOMIC DNA]</scope>
    <source>
        <strain evidence="7">cv. Hale</strain>
    </source>
</reference>
<dbReference type="GO" id="GO:0004673">
    <property type="term" value="F:protein histidine kinase activity"/>
    <property type="evidence" value="ECO:0007669"/>
    <property type="project" value="UniProtKB-EC"/>
</dbReference>
<dbReference type="InterPro" id="IPR005467">
    <property type="entry name" value="His_kinase_dom"/>
</dbReference>
<evidence type="ECO:0000313" key="7">
    <source>
        <dbReference type="Proteomes" id="UP000008311"/>
    </source>
</evidence>
<protein>
    <recommendedName>
        <fullName evidence="2">histidine kinase</fullName>
        <ecNumber evidence="2">2.7.13.3</ecNumber>
    </recommendedName>
</protein>
<dbReference type="PANTHER" id="PTHR24421">
    <property type="entry name" value="NITRATE/NITRITE SENSOR PROTEIN NARX-RELATED"/>
    <property type="match status" value="1"/>
</dbReference>
<dbReference type="Proteomes" id="UP000008311">
    <property type="component" value="Unassembled WGS sequence"/>
</dbReference>
<keyword evidence="7" id="KW-1185">Reference proteome</keyword>
<gene>
    <name evidence="6" type="ORF">RCOM_2132450</name>
</gene>
<dbReference type="PROSITE" id="PS50109">
    <property type="entry name" value="HIS_KIN"/>
    <property type="match status" value="1"/>
</dbReference>
<dbReference type="AlphaFoldDB" id="B9TQH9"/>
<accession>B9TQH9</accession>
<dbReference type="Gene3D" id="3.30.565.10">
    <property type="entry name" value="Histidine kinase-like ATPase, C-terminal domain"/>
    <property type="match status" value="1"/>
</dbReference>
<feature type="domain" description="Histidine kinase" evidence="5">
    <location>
        <begin position="1"/>
        <end position="54"/>
    </location>
</feature>
<dbReference type="EMBL" id="EQ998846">
    <property type="protein sequence ID" value="EEF21884.1"/>
    <property type="molecule type" value="Genomic_DNA"/>
</dbReference>
<keyword evidence="3" id="KW-0808">Transferase</keyword>
<evidence type="ECO:0000259" key="5">
    <source>
        <dbReference type="PROSITE" id="PS50109"/>
    </source>
</evidence>
<dbReference type="InterPro" id="IPR050482">
    <property type="entry name" value="Sensor_HK_TwoCompSys"/>
</dbReference>
<keyword evidence="4" id="KW-0418">Kinase</keyword>
<evidence type="ECO:0000256" key="2">
    <source>
        <dbReference type="ARBA" id="ARBA00012438"/>
    </source>
</evidence>
<dbReference type="EC" id="2.7.13.3" evidence="2"/>
<sequence>MQISDNGAGFDPSQASAGIGLVGMRERVYAANGRITIDTGLTAGTRINIAMPIQ</sequence>
<name>B9TQH9_RICCO</name>
<comment type="catalytic activity">
    <reaction evidence="1">
        <text>ATP + protein L-histidine = ADP + protein N-phospho-L-histidine.</text>
        <dbReference type="EC" id="2.7.13.3"/>
    </reaction>
</comment>
<dbReference type="GO" id="GO:0000160">
    <property type="term" value="P:phosphorelay signal transduction system"/>
    <property type="evidence" value="ECO:0007669"/>
    <property type="project" value="UniProtKB-KW"/>
</dbReference>
<evidence type="ECO:0000256" key="4">
    <source>
        <dbReference type="ARBA" id="ARBA00022777"/>
    </source>
</evidence>
<evidence type="ECO:0000256" key="1">
    <source>
        <dbReference type="ARBA" id="ARBA00000085"/>
    </source>
</evidence>
<dbReference type="InterPro" id="IPR036890">
    <property type="entry name" value="HATPase_C_sf"/>
</dbReference>
<evidence type="ECO:0000313" key="6">
    <source>
        <dbReference type="EMBL" id="EEF21884.1"/>
    </source>
</evidence>
<dbReference type="PANTHER" id="PTHR24421:SF10">
    <property type="entry name" value="NITRATE_NITRITE SENSOR PROTEIN NARQ"/>
    <property type="match status" value="1"/>
</dbReference>